<evidence type="ECO:0000256" key="1">
    <source>
        <dbReference type="SAM" id="MobiDB-lite"/>
    </source>
</evidence>
<protein>
    <recommendedName>
        <fullName evidence="2">VWFA domain-containing protein</fullName>
    </recommendedName>
</protein>
<dbReference type="SMART" id="SM00327">
    <property type="entry name" value="VWA"/>
    <property type="match status" value="1"/>
</dbReference>
<dbReference type="PROSITE" id="PS50234">
    <property type="entry name" value="VWFA"/>
    <property type="match status" value="1"/>
</dbReference>
<dbReference type="Pfam" id="PF12450">
    <property type="entry name" value="vWF_A"/>
    <property type="match status" value="1"/>
</dbReference>
<proteinExistence type="predicted"/>
<dbReference type="InterPro" id="IPR021908">
    <property type="entry name" value="YfbK_C"/>
</dbReference>
<gene>
    <name evidence="3" type="ORF">ARTHRO_10343</name>
</gene>
<name>A0A9P1KAH4_9CYAN</name>
<dbReference type="EMBL" id="FO818640">
    <property type="protein sequence ID" value="CDM92670.1"/>
    <property type="molecule type" value="Genomic_DNA"/>
</dbReference>
<dbReference type="RefSeq" id="WP_008056604.1">
    <property type="nucleotide sequence ID" value="NZ_FO818640.1"/>
</dbReference>
<dbReference type="Pfam" id="PF00092">
    <property type="entry name" value="VWA"/>
    <property type="match status" value="1"/>
</dbReference>
<evidence type="ECO:0000313" key="3">
    <source>
        <dbReference type="EMBL" id="CDM92670.1"/>
    </source>
</evidence>
<dbReference type="PANTHER" id="PTHR10579:SF43">
    <property type="entry name" value="ZINC FINGER (C3HC4-TYPE RING FINGER) FAMILY PROTEIN"/>
    <property type="match status" value="1"/>
</dbReference>
<dbReference type="InterPro" id="IPR022156">
    <property type="entry name" value="Uncharacterised_YfbK_N"/>
</dbReference>
<organism evidence="3 4">
    <name type="scientific">Limnospira indica PCC 8005</name>
    <dbReference type="NCBI Taxonomy" id="376219"/>
    <lineage>
        <taxon>Bacteria</taxon>
        <taxon>Bacillati</taxon>
        <taxon>Cyanobacteriota</taxon>
        <taxon>Cyanophyceae</taxon>
        <taxon>Oscillatoriophycideae</taxon>
        <taxon>Oscillatoriales</taxon>
        <taxon>Sirenicapillariaceae</taxon>
        <taxon>Limnospira</taxon>
    </lineage>
</organism>
<dbReference type="Pfam" id="PF12034">
    <property type="entry name" value="YfbK_C"/>
    <property type="match status" value="1"/>
</dbReference>
<dbReference type="Gene3D" id="3.40.50.410">
    <property type="entry name" value="von Willebrand factor, type A domain"/>
    <property type="match status" value="1"/>
</dbReference>
<dbReference type="Proteomes" id="UP000032946">
    <property type="component" value="Chromosome"/>
</dbReference>
<keyword evidence="4" id="KW-1185">Reference proteome</keyword>
<dbReference type="CDD" id="cd01465">
    <property type="entry name" value="vWA_subgroup"/>
    <property type="match status" value="1"/>
</dbReference>
<sequence>MITRKSSPWLVGISLIPVLLITSCDDAYNRSLQSPPRELATPPVGETHLDAGLTPATPSPIPLELDAEIPNTETYDLIAENNFQLVAANPLSTFSIDVDTASYSNIRRFINQRQRPPIDAVRIEELINYFSYDYPQPQGEEPFSVTTEVSSAPWNPQHQLVHIGLQGKTLAIEELPPSNLVFLLDVSGSMNQPNRLPLLKEGFKLLVDQLTEQDTVAIAVYAGAAGVVLPPTPGNEKQKIIAAIDGLQAQGSTAGGEGIKLAYELATRMLSEAKNNRVILATDGDFNVGVSSDAELVRLIESYRDRGIYLTVLGFGMGNYKDSKMEKLSNHGNGNYAYIDNLMEAKKVMSTELTGTLFTIAKDVKIQVEFNPTQVQAYRLIGYENRRLENQDFHDDTKDAGEIGAGHSVTALYEIIPVGVESDVNLPAVDQLTYQQNVVSSEAYNSNELMRLKIRYKPPTDTESRLLEQPIINRSLPLNQTSDNFRFAAAVAEFGMLLRNSPYRGNSSFPQVLQLAESSKGVDLHGYRSEFIQLVKRTPQR</sequence>
<feature type="domain" description="VWFA" evidence="2">
    <location>
        <begin position="179"/>
        <end position="357"/>
    </location>
</feature>
<dbReference type="InterPro" id="IPR036465">
    <property type="entry name" value="vWFA_dom_sf"/>
</dbReference>
<dbReference type="SUPFAM" id="SSF53300">
    <property type="entry name" value="vWA-like"/>
    <property type="match status" value="1"/>
</dbReference>
<dbReference type="PROSITE" id="PS51257">
    <property type="entry name" value="PROKAR_LIPOPROTEIN"/>
    <property type="match status" value="1"/>
</dbReference>
<evidence type="ECO:0000259" key="2">
    <source>
        <dbReference type="PROSITE" id="PS50234"/>
    </source>
</evidence>
<dbReference type="AlphaFoldDB" id="A0A9P1KAH4"/>
<accession>A0A9P1KAH4</accession>
<reference evidence="3 4" key="1">
    <citation type="submission" date="2014-02" db="EMBL/GenBank/DDBJ databases">
        <authorList>
            <person name="Genoscope - CEA"/>
        </authorList>
    </citation>
    <scope>NUCLEOTIDE SEQUENCE [LARGE SCALE GENOMIC DNA]</scope>
    <source>
        <strain evidence="3 4">PCC 8005</strain>
    </source>
</reference>
<dbReference type="InterPro" id="IPR002035">
    <property type="entry name" value="VWF_A"/>
</dbReference>
<dbReference type="PANTHER" id="PTHR10579">
    <property type="entry name" value="CALCIUM-ACTIVATED CHLORIDE CHANNEL REGULATOR"/>
    <property type="match status" value="1"/>
</dbReference>
<dbReference type="InterPro" id="IPR051266">
    <property type="entry name" value="CLCR"/>
</dbReference>
<evidence type="ECO:0000313" key="4">
    <source>
        <dbReference type="Proteomes" id="UP000032946"/>
    </source>
</evidence>
<feature type="region of interest" description="Disordered" evidence="1">
    <location>
        <begin position="33"/>
        <end position="57"/>
    </location>
</feature>